<dbReference type="SUPFAM" id="SSF81665">
    <property type="entry name" value="Calcium ATPase, transmembrane domain M"/>
    <property type="match status" value="1"/>
</dbReference>
<dbReference type="GO" id="GO:0016887">
    <property type="term" value="F:ATP hydrolysis activity"/>
    <property type="evidence" value="ECO:0007669"/>
    <property type="project" value="InterPro"/>
</dbReference>
<proteinExistence type="predicted"/>
<dbReference type="InterPro" id="IPR036412">
    <property type="entry name" value="HAD-like_sf"/>
</dbReference>
<reference evidence="11 12" key="1">
    <citation type="journal article" date="2017" name="Environ. Microbiol.">
        <title>Decay of the glycolytic pathway and adaptation to intranuclear parasitism within Enterocytozoonidae microsporidia.</title>
        <authorList>
            <person name="Wiredu Boakye D."/>
            <person name="Jaroenlak P."/>
            <person name="Prachumwat A."/>
            <person name="Williams T.A."/>
            <person name="Bateman K.S."/>
            <person name="Itsathitphaisarn O."/>
            <person name="Sritunyalucksana K."/>
            <person name="Paszkiewicz K.H."/>
            <person name="Moore K.A."/>
            <person name="Stentiford G.D."/>
            <person name="Williams B.A."/>
        </authorList>
    </citation>
    <scope>NUCLEOTIDE SEQUENCE [LARGE SCALE GENOMIC DNA]</scope>
    <source>
        <strain evidence="11 12">GB1</strain>
    </source>
</reference>
<protein>
    <submittedName>
        <fullName evidence="11">P-type ATPase</fullName>
    </submittedName>
</protein>
<dbReference type="GO" id="GO:0005886">
    <property type="term" value="C:plasma membrane"/>
    <property type="evidence" value="ECO:0007669"/>
    <property type="project" value="TreeGrafter"/>
</dbReference>
<dbReference type="VEuPathDB" id="MicrosporidiaDB:ECANGB1_821"/>
<feature type="domain" description="P-type ATPase N-terminal" evidence="9">
    <location>
        <begin position="17"/>
        <end position="68"/>
    </location>
</feature>
<feature type="non-terminal residue" evidence="11">
    <location>
        <position position="915"/>
    </location>
</feature>
<dbReference type="OrthoDB" id="377733at2759"/>
<organism evidence="11 12">
    <name type="scientific">Enterospora canceri</name>
    <dbReference type="NCBI Taxonomy" id="1081671"/>
    <lineage>
        <taxon>Eukaryota</taxon>
        <taxon>Fungi</taxon>
        <taxon>Fungi incertae sedis</taxon>
        <taxon>Microsporidia</taxon>
        <taxon>Enterocytozoonidae</taxon>
        <taxon>Enterospora</taxon>
    </lineage>
</organism>
<dbReference type="NCBIfam" id="TIGR01494">
    <property type="entry name" value="ATPase_P-type"/>
    <property type="match status" value="1"/>
</dbReference>
<keyword evidence="3" id="KW-0479">Metal-binding</keyword>
<dbReference type="PRINTS" id="PR00119">
    <property type="entry name" value="CATATPASE"/>
</dbReference>
<dbReference type="SUPFAM" id="SSF56784">
    <property type="entry name" value="HAD-like"/>
    <property type="match status" value="1"/>
</dbReference>
<feature type="transmembrane region" description="Helical" evidence="8">
    <location>
        <begin position="339"/>
        <end position="361"/>
    </location>
</feature>
<dbReference type="Gene3D" id="3.40.50.1000">
    <property type="entry name" value="HAD superfamily/HAD-like"/>
    <property type="match status" value="2"/>
</dbReference>
<dbReference type="Proteomes" id="UP000192639">
    <property type="component" value="Unassembled WGS sequence"/>
</dbReference>
<dbReference type="Gene3D" id="2.70.150.10">
    <property type="entry name" value="Calcium-transporting ATPase, cytoplasmic transduction domain A"/>
    <property type="match status" value="1"/>
</dbReference>
<dbReference type="SFLD" id="SFLDS00003">
    <property type="entry name" value="Haloacid_Dehalogenase"/>
    <property type="match status" value="1"/>
</dbReference>
<keyword evidence="5" id="KW-1278">Translocase</keyword>
<dbReference type="EMBL" id="LWDP01000023">
    <property type="protein sequence ID" value="ORD94357.1"/>
    <property type="molecule type" value="Genomic_DNA"/>
</dbReference>
<evidence type="ECO:0000313" key="12">
    <source>
        <dbReference type="Proteomes" id="UP000192639"/>
    </source>
</evidence>
<evidence type="ECO:0000259" key="9">
    <source>
        <dbReference type="Pfam" id="PF16209"/>
    </source>
</evidence>
<dbReference type="InterPro" id="IPR023298">
    <property type="entry name" value="ATPase_P-typ_TM_dom_sf"/>
</dbReference>
<dbReference type="AlphaFoldDB" id="A0A1Y1S7E0"/>
<dbReference type="SUPFAM" id="SSF81653">
    <property type="entry name" value="Calcium ATPase, transduction domain A"/>
    <property type="match status" value="1"/>
</dbReference>
<evidence type="ECO:0000256" key="5">
    <source>
        <dbReference type="ARBA" id="ARBA00022967"/>
    </source>
</evidence>
<evidence type="ECO:0000313" key="11">
    <source>
        <dbReference type="EMBL" id="ORD94357.1"/>
    </source>
</evidence>
<keyword evidence="7 8" id="KW-0472">Membrane</keyword>
<dbReference type="InterPro" id="IPR023214">
    <property type="entry name" value="HAD_sf"/>
</dbReference>
<dbReference type="InterPro" id="IPR032631">
    <property type="entry name" value="P-type_ATPase_N"/>
</dbReference>
<evidence type="ECO:0000256" key="8">
    <source>
        <dbReference type="SAM" id="Phobius"/>
    </source>
</evidence>
<dbReference type="InterPro" id="IPR018303">
    <property type="entry name" value="ATPase_P-typ_P_site"/>
</dbReference>
<feature type="transmembrane region" description="Helical" evidence="8">
    <location>
        <begin position="879"/>
        <end position="899"/>
    </location>
</feature>
<dbReference type="SFLD" id="SFLDG00002">
    <property type="entry name" value="C1.7:_P-type_atpase_like"/>
    <property type="match status" value="1"/>
</dbReference>
<dbReference type="GO" id="GO:0045332">
    <property type="term" value="P:phospholipid translocation"/>
    <property type="evidence" value="ECO:0007669"/>
    <property type="project" value="TreeGrafter"/>
</dbReference>
<evidence type="ECO:0000259" key="10">
    <source>
        <dbReference type="Pfam" id="PF16212"/>
    </source>
</evidence>
<keyword evidence="4" id="KW-0460">Magnesium</keyword>
<evidence type="ECO:0000256" key="4">
    <source>
        <dbReference type="ARBA" id="ARBA00022842"/>
    </source>
</evidence>
<gene>
    <name evidence="11" type="ORF">ECANGB1_821</name>
</gene>
<dbReference type="GO" id="GO:0046872">
    <property type="term" value="F:metal ion binding"/>
    <property type="evidence" value="ECO:0007669"/>
    <property type="project" value="UniProtKB-KW"/>
</dbReference>
<keyword evidence="6 8" id="KW-1133">Transmembrane helix</keyword>
<evidence type="ECO:0000256" key="2">
    <source>
        <dbReference type="ARBA" id="ARBA00022692"/>
    </source>
</evidence>
<dbReference type="InterPro" id="IPR001757">
    <property type="entry name" value="P_typ_ATPase"/>
</dbReference>
<sequence length="915" mass="104997">MENKQITISDYRNKEGNSNRIVSSRYTFYNFIPKNIIHQLSKTSTLFFSITLVLLCIPSISPFEPYSYGLAFSVVIGTSMIKDAIEDYKRHQEDNEANSKEVHRLKIPNRSSLNPIENNTSIKAEEDVVCVEKCGKGDLLVVYENELVPADVVILKCYTEKPIGHCYVETSNLDGETNIKKKYSLGLYEECDSCKANNNYLEDDCVTRMGNEIKTFELEDTGETFTEYFCKIGIKSENGEWNHRYANIKNTILRGSVLKNTKFALCLVTAVGYSTKMSKSVKKTAKGKSTFEKRTETIIYSIFLIYFFMWLTTIFYAIFNQTISAYLSDLDIVKSFFTNYILYTYLIPLSLFVTIEIARIFHVYFIQYDKKMAVIQDSNGFRSPTEASDHQNEDENSRIQTARCRNSSVIEDLGLIDYILTDKTGTLTNNTMHLKKYYINNELIDVDEHLKSTNLDTLFILGMLLCTQVDILGDSYEGISQEEISILNALKRHGIILKEKIENKMTIKVKEEECTIEIAEMLEFSSARQRQSIIVNIGKDDLIKIDQNLNGGLKLPESTGDKIALLFSKGSEQKLLRNHANIYTGQDRDLVKKHIGENVVQKEDKDETMISLHLRNKDHYKRHIEQLNRNTEYRALVYGFKLLGKFDEKRQAEDAKEKMFSAMEFGLDMIGATLIEDTLQEGVEDAIGDLKENGIKIWMITGDKKETAVTCALKSRIVEDESYLPIVGRELVQLLKEEIRLMNSARNDSTHYNLFKFGAVIVYRATPSQKGQIVSCLKQLNHSCLAIGDGNNDVAMLRDANVGVGIVGKEGNQAALNSDFAIYRFKDLRRLVIYYGDTILIRFAKLTLNSFYKNLYFILLQYFYNFYNVGTGFPIYNDIFLNYFNTFYTSLIPISVVLFDKRNIDYTTYKMARCY</sequence>
<evidence type="ECO:0000256" key="7">
    <source>
        <dbReference type="ARBA" id="ARBA00023136"/>
    </source>
</evidence>
<feature type="transmembrane region" description="Helical" evidence="8">
    <location>
        <begin position="298"/>
        <end position="319"/>
    </location>
</feature>
<dbReference type="Pfam" id="PF00702">
    <property type="entry name" value="Hydrolase"/>
    <property type="match status" value="1"/>
</dbReference>
<dbReference type="GO" id="GO:0005524">
    <property type="term" value="F:ATP binding"/>
    <property type="evidence" value="ECO:0007669"/>
    <property type="project" value="InterPro"/>
</dbReference>
<name>A0A1Y1S7E0_9MICR</name>
<evidence type="ECO:0000256" key="3">
    <source>
        <dbReference type="ARBA" id="ARBA00022723"/>
    </source>
</evidence>
<dbReference type="SFLD" id="SFLDF00027">
    <property type="entry name" value="p-type_atpase"/>
    <property type="match status" value="1"/>
</dbReference>
<feature type="domain" description="P-type ATPase C-terminal" evidence="10">
    <location>
        <begin position="816"/>
        <end position="915"/>
    </location>
</feature>
<dbReference type="PROSITE" id="PS00154">
    <property type="entry name" value="ATPASE_E1_E2"/>
    <property type="match status" value="1"/>
</dbReference>
<dbReference type="PANTHER" id="PTHR24092">
    <property type="entry name" value="PROBABLE PHOSPHOLIPID-TRANSPORTING ATPASE"/>
    <property type="match status" value="1"/>
</dbReference>
<dbReference type="GO" id="GO:0140326">
    <property type="term" value="F:ATPase-coupled intramembrane lipid transporter activity"/>
    <property type="evidence" value="ECO:0007669"/>
    <property type="project" value="TreeGrafter"/>
</dbReference>
<feature type="transmembrane region" description="Helical" evidence="8">
    <location>
        <begin position="851"/>
        <end position="867"/>
    </location>
</feature>
<dbReference type="InterPro" id="IPR044492">
    <property type="entry name" value="P_typ_ATPase_HD_dom"/>
</dbReference>
<evidence type="ECO:0000256" key="1">
    <source>
        <dbReference type="ARBA" id="ARBA00004141"/>
    </source>
</evidence>
<keyword evidence="2 8" id="KW-0812">Transmembrane</keyword>
<comment type="subcellular location">
    <subcellularLocation>
        <location evidence="1">Membrane</location>
        <topology evidence="1">Multi-pass membrane protein</topology>
    </subcellularLocation>
</comment>
<dbReference type="Pfam" id="PF16212">
    <property type="entry name" value="PhoLip_ATPase_C"/>
    <property type="match status" value="1"/>
</dbReference>
<comment type="caution">
    <text evidence="11">The sequence shown here is derived from an EMBL/GenBank/DDBJ whole genome shotgun (WGS) entry which is preliminary data.</text>
</comment>
<evidence type="ECO:0000256" key="6">
    <source>
        <dbReference type="ARBA" id="ARBA00022989"/>
    </source>
</evidence>
<dbReference type="Gene3D" id="1.20.1110.10">
    <property type="entry name" value="Calcium-transporting ATPase, transmembrane domain"/>
    <property type="match status" value="1"/>
</dbReference>
<dbReference type="InterPro" id="IPR008250">
    <property type="entry name" value="ATPase_P-typ_transduc_dom_A_sf"/>
</dbReference>
<dbReference type="Pfam" id="PF16209">
    <property type="entry name" value="PhoLip_ATPase_N"/>
    <property type="match status" value="1"/>
</dbReference>
<accession>A0A1Y1S7E0</accession>
<dbReference type="InterPro" id="IPR032630">
    <property type="entry name" value="P_typ_ATPase_c"/>
</dbReference>
<keyword evidence="12" id="KW-1185">Reference proteome</keyword>